<evidence type="ECO:0000256" key="3">
    <source>
        <dbReference type="ARBA" id="ARBA00022723"/>
    </source>
</evidence>
<dbReference type="EMBL" id="SGPJ01000299">
    <property type="protein sequence ID" value="THG95658.1"/>
    <property type="molecule type" value="Genomic_DNA"/>
</dbReference>
<dbReference type="InterPro" id="IPR012302">
    <property type="entry name" value="Malic_NAD-bd"/>
</dbReference>
<evidence type="ECO:0000256" key="7">
    <source>
        <dbReference type="RuleBase" id="RU003426"/>
    </source>
</evidence>
<dbReference type="PRINTS" id="PR00072">
    <property type="entry name" value="MALOXRDTASE"/>
</dbReference>
<dbReference type="GO" id="GO:0051287">
    <property type="term" value="F:NAD binding"/>
    <property type="evidence" value="ECO:0007669"/>
    <property type="project" value="InterPro"/>
</dbReference>
<feature type="binding site" evidence="6">
    <location>
        <position position="113"/>
    </location>
    <ligand>
        <name>a divalent metal cation</name>
        <dbReference type="ChEBI" id="CHEBI:60240"/>
    </ligand>
</feature>
<dbReference type="SMART" id="SM01274">
    <property type="entry name" value="malic"/>
    <property type="match status" value="1"/>
</dbReference>
<dbReference type="InterPro" id="IPR037062">
    <property type="entry name" value="Malic_N_dom_sf"/>
</dbReference>
<dbReference type="PANTHER" id="PTHR23406:SF34">
    <property type="entry name" value="NAD-DEPENDENT MALIC ENZYME, MITOCHONDRIAL"/>
    <property type="match status" value="1"/>
</dbReference>
<evidence type="ECO:0000256" key="4">
    <source>
        <dbReference type="ARBA" id="ARBA00023027"/>
    </source>
</evidence>
<accession>A0A4S4KC81</accession>
<proteinExistence type="inferred from homology"/>
<comment type="cofactor">
    <cofactor evidence="6">
        <name>Mg(2+)</name>
        <dbReference type="ChEBI" id="CHEBI:18420"/>
    </cofactor>
    <cofactor evidence="6">
        <name>Mn(2+)</name>
        <dbReference type="ChEBI" id="CHEBI:29035"/>
    </cofactor>
    <text evidence="6">Divalent metal cations. Prefers magnesium or manganese.</text>
</comment>
<dbReference type="GO" id="GO:0004471">
    <property type="term" value="F:malate dehydrogenase (decarboxylating) (NAD+) activity"/>
    <property type="evidence" value="ECO:0007669"/>
    <property type="project" value="TreeGrafter"/>
</dbReference>
<dbReference type="InterPro" id="IPR036291">
    <property type="entry name" value="NAD(P)-bd_dom_sf"/>
</dbReference>
<dbReference type="PROSITE" id="PS00331">
    <property type="entry name" value="MALIC_ENZYMES"/>
    <property type="match status" value="1"/>
</dbReference>
<evidence type="ECO:0000256" key="2">
    <source>
        <dbReference type="ARBA" id="ARBA00008785"/>
    </source>
</evidence>
<dbReference type="GO" id="GO:0005739">
    <property type="term" value="C:mitochondrion"/>
    <property type="evidence" value="ECO:0007669"/>
    <property type="project" value="TreeGrafter"/>
</dbReference>
<feature type="domain" description="Malic enzyme NAD-binding" evidence="8">
    <location>
        <begin position="138"/>
        <end position="403"/>
    </location>
</feature>
<dbReference type="Proteomes" id="UP000309038">
    <property type="component" value="Unassembled WGS sequence"/>
</dbReference>
<sequence>MEEDFLEQTKGRDIDLIVCSDAEQILGIGDQGVGGIGIATAKSAIYTLLVGMDPSKTLSVTLDVGTDNEELLNDHLYVGWPHMRVRGDTYDIFIDKFVQLVRKYHPHSLLHFEDFGVTNAYRLLGKYHDTHAVFNDDVQGTGAVTLACVMAAVGVTQTKLADQRFVIYGAGSAGLGIARQLRDGIVAIDNVDAASANKQFYLIDKFGLIKDSLGTEKIRDAVREYVRPDDEWEGVPTNEKGEITLLEVVKKVKPTVLIGCSTHAGAFTEEVIKEMAKGTDRPIVLPLSNPSKLHEAKPQDVTDWTEGRALLATGSPFPPCKMSNGKEYTVAECNNALIYPGLGFGAMLAKSRTLTDTMIIAGTQRLASLSPALNNPDDALLPDFGDAPAVNLEVAIAVAEQAIEEGNAGVDWKKEEVREKAIEKQWRPMYGTYVYDPNGDK</sequence>
<feature type="binding site" evidence="5">
    <location>
        <position position="289"/>
    </location>
    <ligand>
        <name>(S)-malate</name>
        <dbReference type="ChEBI" id="CHEBI:15589"/>
    </ligand>
</feature>
<dbReference type="InterPro" id="IPR012301">
    <property type="entry name" value="Malic_N_dom"/>
</dbReference>
<dbReference type="NCBIfam" id="NF010052">
    <property type="entry name" value="PRK13529.1"/>
    <property type="match status" value="1"/>
</dbReference>
<dbReference type="GO" id="GO:0046872">
    <property type="term" value="F:metal ion binding"/>
    <property type="evidence" value="ECO:0007669"/>
    <property type="project" value="UniProtKB-KW"/>
</dbReference>
<dbReference type="GO" id="GO:0005829">
    <property type="term" value="C:cytosol"/>
    <property type="evidence" value="ECO:0007669"/>
    <property type="project" value="TreeGrafter"/>
</dbReference>
<evidence type="ECO:0000259" key="8">
    <source>
        <dbReference type="SMART" id="SM00919"/>
    </source>
</evidence>
<feature type="domain" description="Malic enzyme N-terminal" evidence="9">
    <location>
        <begin position="1"/>
        <end position="128"/>
    </location>
</feature>
<dbReference type="SUPFAM" id="SSF51735">
    <property type="entry name" value="NAD(P)-binding Rossmann-fold domains"/>
    <property type="match status" value="1"/>
</dbReference>
<evidence type="ECO:0000256" key="1">
    <source>
        <dbReference type="ARBA" id="ARBA00001936"/>
    </source>
</evidence>
<name>A0A4S4KC81_9APHY</name>
<dbReference type="SUPFAM" id="SSF53223">
    <property type="entry name" value="Aminoacid dehydrogenase-like, N-terminal domain"/>
    <property type="match status" value="1"/>
</dbReference>
<keyword evidence="3 6" id="KW-0479">Metal-binding</keyword>
<reference evidence="10 11" key="1">
    <citation type="submission" date="2019-02" db="EMBL/GenBank/DDBJ databases">
        <title>Genome sequencing of the rare red list fungi Phlebia centrifuga.</title>
        <authorList>
            <person name="Buettner E."/>
            <person name="Kellner H."/>
        </authorList>
    </citation>
    <scope>NUCLEOTIDE SEQUENCE [LARGE SCALE GENOMIC DNA]</scope>
    <source>
        <strain evidence="10 11">DSM 108282</strain>
    </source>
</reference>
<keyword evidence="7" id="KW-0560">Oxidoreductase</keyword>
<evidence type="ECO:0000313" key="10">
    <source>
        <dbReference type="EMBL" id="THG95658.1"/>
    </source>
</evidence>
<dbReference type="Pfam" id="PF00390">
    <property type="entry name" value="malic"/>
    <property type="match status" value="1"/>
</dbReference>
<dbReference type="GO" id="GO:0006108">
    <property type="term" value="P:malate metabolic process"/>
    <property type="evidence" value="ECO:0007669"/>
    <property type="project" value="TreeGrafter"/>
</dbReference>
<keyword evidence="4" id="KW-0520">NAD</keyword>
<comment type="similarity">
    <text evidence="2 7">Belongs to the malic enzymes family.</text>
</comment>
<dbReference type="PIRSF" id="PIRSF000106">
    <property type="entry name" value="ME"/>
    <property type="match status" value="1"/>
</dbReference>
<organism evidence="10 11">
    <name type="scientific">Hermanssonia centrifuga</name>
    <dbReference type="NCBI Taxonomy" id="98765"/>
    <lineage>
        <taxon>Eukaryota</taxon>
        <taxon>Fungi</taxon>
        <taxon>Dikarya</taxon>
        <taxon>Basidiomycota</taxon>
        <taxon>Agaricomycotina</taxon>
        <taxon>Agaricomycetes</taxon>
        <taxon>Polyporales</taxon>
        <taxon>Meruliaceae</taxon>
        <taxon>Hermanssonia</taxon>
    </lineage>
</organism>
<evidence type="ECO:0000256" key="6">
    <source>
        <dbReference type="PIRSR" id="PIRSR000106-3"/>
    </source>
</evidence>
<dbReference type="Pfam" id="PF03949">
    <property type="entry name" value="Malic_M"/>
    <property type="match status" value="1"/>
</dbReference>
<evidence type="ECO:0000256" key="5">
    <source>
        <dbReference type="PIRSR" id="PIRSR000106-2"/>
    </source>
</evidence>
<keyword evidence="11" id="KW-1185">Reference proteome</keyword>
<feature type="binding site" evidence="6">
    <location>
        <position position="114"/>
    </location>
    <ligand>
        <name>a divalent metal cation</name>
        <dbReference type="ChEBI" id="CHEBI:60240"/>
    </ligand>
</feature>
<protein>
    <recommendedName>
        <fullName evidence="7">Malic enzyme</fullName>
    </recommendedName>
</protein>
<feature type="binding site" evidence="6">
    <location>
        <position position="137"/>
    </location>
    <ligand>
        <name>a divalent metal cation</name>
        <dbReference type="ChEBI" id="CHEBI:60240"/>
    </ligand>
</feature>
<dbReference type="InterPro" id="IPR015884">
    <property type="entry name" value="Malic_enzyme_CS"/>
</dbReference>
<feature type="binding site" evidence="5">
    <location>
        <position position="334"/>
    </location>
    <ligand>
        <name>(S)-malate</name>
        <dbReference type="ChEBI" id="CHEBI:15589"/>
    </ligand>
</feature>
<dbReference type="AlphaFoldDB" id="A0A4S4KC81"/>
<dbReference type="Gene3D" id="3.40.50.10380">
    <property type="entry name" value="Malic enzyme, N-terminal domain"/>
    <property type="match status" value="1"/>
</dbReference>
<evidence type="ECO:0000313" key="11">
    <source>
        <dbReference type="Proteomes" id="UP000309038"/>
    </source>
</evidence>
<evidence type="ECO:0000259" key="9">
    <source>
        <dbReference type="SMART" id="SM01274"/>
    </source>
</evidence>
<comment type="caution">
    <text evidence="10">The sequence shown here is derived from an EMBL/GenBank/DDBJ whole genome shotgun (WGS) entry which is preliminary data.</text>
</comment>
<dbReference type="Gene3D" id="3.40.50.720">
    <property type="entry name" value="NAD(P)-binding Rossmann-like Domain"/>
    <property type="match status" value="1"/>
</dbReference>
<dbReference type="PANTHER" id="PTHR23406">
    <property type="entry name" value="MALIC ENZYME-RELATED"/>
    <property type="match status" value="1"/>
</dbReference>
<comment type="cofactor">
    <cofactor evidence="1">
        <name>Mn(2+)</name>
        <dbReference type="ChEBI" id="CHEBI:29035"/>
    </cofactor>
</comment>
<dbReference type="InterPro" id="IPR001891">
    <property type="entry name" value="Malic_OxRdtase"/>
</dbReference>
<gene>
    <name evidence="10" type="ORF">EW026_g6035</name>
</gene>
<dbReference type="InterPro" id="IPR046346">
    <property type="entry name" value="Aminoacid_DH-like_N_sf"/>
</dbReference>
<dbReference type="SMART" id="SM00919">
    <property type="entry name" value="Malic_M"/>
    <property type="match status" value="1"/>
</dbReference>